<proteinExistence type="predicted"/>
<evidence type="ECO:0000313" key="2">
    <source>
        <dbReference type="Proteomes" id="UP001519288"/>
    </source>
</evidence>
<reference evidence="1 2" key="1">
    <citation type="submission" date="2021-03" db="EMBL/GenBank/DDBJ databases">
        <title>Genomic Encyclopedia of Type Strains, Phase IV (KMG-IV): sequencing the most valuable type-strain genomes for metagenomic binning, comparative biology and taxonomic classification.</title>
        <authorList>
            <person name="Goeker M."/>
        </authorList>
    </citation>
    <scope>NUCLEOTIDE SEQUENCE [LARGE SCALE GENOMIC DNA]</scope>
    <source>
        <strain evidence="1 2">DSM 26806</strain>
    </source>
</reference>
<gene>
    <name evidence="1" type="ORF">J2Z69_000546</name>
</gene>
<sequence>MEVEWQIQSNALSESLTKLARHLEDEQDWLIGGSCSLWLQGVQVHQPPRDIDIYMDEQDIGNVHNKLNYMALDTPRLDTSGIYKSILSHYEIGNYTAELVGGFEVRSGGSHYCVNIRGLLKQEAPTLQMNGHHLYLMPLAHEYVFNLLRDRPDRYVPIAEVLKNNANKHRALLLEILQSNRWSKAHRASILDVIG</sequence>
<dbReference type="RefSeq" id="WP_209858910.1">
    <property type="nucleotide sequence ID" value="NZ_JAGGLD010000001.1"/>
</dbReference>
<name>A0ABS4JCR9_9BACL</name>
<dbReference type="Gene3D" id="3.30.460.40">
    <property type="match status" value="1"/>
</dbReference>
<accession>A0ABS4JCR9</accession>
<evidence type="ECO:0000313" key="1">
    <source>
        <dbReference type="EMBL" id="MBP1999527.1"/>
    </source>
</evidence>
<organism evidence="1 2">
    <name type="scientific">Paenibacillus shirakamiensis</name>
    <dbReference type="NCBI Taxonomy" id="1265935"/>
    <lineage>
        <taxon>Bacteria</taxon>
        <taxon>Bacillati</taxon>
        <taxon>Bacillota</taxon>
        <taxon>Bacilli</taxon>
        <taxon>Bacillales</taxon>
        <taxon>Paenibacillaceae</taxon>
        <taxon>Paenibacillus</taxon>
    </lineage>
</organism>
<dbReference type="EMBL" id="JAGGLD010000001">
    <property type="protein sequence ID" value="MBP1999527.1"/>
    <property type="molecule type" value="Genomic_DNA"/>
</dbReference>
<dbReference type="InterPro" id="IPR043519">
    <property type="entry name" value="NT_sf"/>
</dbReference>
<dbReference type="Proteomes" id="UP001519288">
    <property type="component" value="Unassembled WGS sequence"/>
</dbReference>
<keyword evidence="2" id="KW-1185">Reference proteome</keyword>
<comment type="caution">
    <text evidence="1">The sequence shown here is derived from an EMBL/GenBank/DDBJ whole genome shotgun (WGS) entry which is preliminary data.</text>
</comment>
<protein>
    <submittedName>
        <fullName evidence="1">Uncharacterized protein</fullName>
    </submittedName>
</protein>
<dbReference type="SUPFAM" id="SSF81301">
    <property type="entry name" value="Nucleotidyltransferase"/>
    <property type="match status" value="1"/>
</dbReference>